<sequence>MHVRFSCFFGVAQGYNLLLVLIFPFLCWGSIEGGGKFRRLRFPVAKLHRWRLRTTSTCFKKMLIRSMVGFKRDGSNMY</sequence>
<keyword evidence="1" id="KW-0812">Transmembrane</keyword>
<name>A0AAV0MRI2_9ROSI</name>
<evidence type="ECO:0008006" key="4">
    <source>
        <dbReference type="Google" id="ProtNLM"/>
    </source>
</evidence>
<reference evidence="2" key="1">
    <citation type="submission" date="2022-08" db="EMBL/GenBank/DDBJ databases">
        <authorList>
            <person name="Gutierrez-Valencia J."/>
        </authorList>
    </citation>
    <scope>NUCLEOTIDE SEQUENCE</scope>
</reference>
<organism evidence="2 3">
    <name type="scientific">Linum tenue</name>
    <dbReference type="NCBI Taxonomy" id="586396"/>
    <lineage>
        <taxon>Eukaryota</taxon>
        <taxon>Viridiplantae</taxon>
        <taxon>Streptophyta</taxon>
        <taxon>Embryophyta</taxon>
        <taxon>Tracheophyta</taxon>
        <taxon>Spermatophyta</taxon>
        <taxon>Magnoliopsida</taxon>
        <taxon>eudicotyledons</taxon>
        <taxon>Gunneridae</taxon>
        <taxon>Pentapetalae</taxon>
        <taxon>rosids</taxon>
        <taxon>fabids</taxon>
        <taxon>Malpighiales</taxon>
        <taxon>Linaceae</taxon>
        <taxon>Linum</taxon>
    </lineage>
</organism>
<keyword evidence="1" id="KW-0472">Membrane</keyword>
<evidence type="ECO:0000256" key="1">
    <source>
        <dbReference type="SAM" id="Phobius"/>
    </source>
</evidence>
<feature type="transmembrane region" description="Helical" evidence="1">
    <location>
        <begin position="12"/>
        <end position="31"/>
    </location>
</feature>
<comment type="caution">
    <text evidence="2">The sequence shown here is derived from an EMBL/GenBank/DDBJ whole genome shotgun (WGS) entry which is preliminary data.</text>
</comment>
<protein>
    <recommendedName>
        <fullName evidence="4">Secreted protein</fullName>
    </recommendedName>
</protein>
<dbReference type="AlphaFoldDB" id="A0AAV0MRI2"/>
<dbReference type="Proteomes" id="UP001154282">
    <property type="component" value="Unassembled WGS sequence"/>
</dbReference>
<evidence type="ECO:0000313" key="2">
    <source>
        <dbReference type="EMBL" id="CAI0448696.1"/>
    </source>
</evidence>
<keyword evidence="3" id="KW-1185">Reference proteome</keyword>
<dbReference type="EMBL" id="CAMGYJ010000007">
    <property type="protein sequence ID" value="CAI0448696.1"/>
    <property type="molecule type" value="Genomic_DNA"/>
</dbReference>
<evidence type="ECO:0000313" key="3">
    <source>
        <dbReference type="Proteomes" id="UP001154282"/>
    </source>
</evidence>
<gene>
    <name evidence="2" type="ORF">LITE_LOCUS29904</name>
</gene>
<keyword evidence="1" id="KW-1133">Transmembrane helix</keyword>
<proteinExistence type="predicted"/>
<accession>A0AAV0MRI2</accession>